<comment type="caution">
    <text evidence="9">The sequence shown here is derived from an EMBL/GenBank/DDBJ whole genome shotgun (WGS) entry which is preliminary data.</text>
</comment>
<keyword evidence="7 8" id="KW-0349">Heme</keyword>
<dbReference type="GO" id="GO:0005506">
    <property type="term" value="F:iron ion binding"/>
    <property type="evidence" value="ECO:0007669"/>
    <property type="project" value="InterPro"/>
</dbReference>
<dbReference type="PROSITE" id="PS00086">
    <property type="entry name" value="CYTOCHROME_P450"/>
    <property type="match status" value="1"/>
</dbReference>
<keyword evidence="3 7" id="KW-0479">Metal-binding</keyword>
<comment type="similarity">
    <text evidence="2 8">Belongs to the cytochrome P450 family.</text>
</comment>
<gene>
    <name evidence="9" type="ORF">CAMP_LOCUS11616</name>
</gene>
<dbReference type="PANTHER" id="PTHR24300">
    <property type="entry name" value="CYTOCHROME P450 508A4-RELATED"/>
    <property type="match status" value="1"/>
</dbReference>
<evidence type="ECO:0000256" key="7">
    <source>
        <dbReference type="PIRSR" id="PIRSR602401-1"/>
    </source>
</evidence>
<reference evidence="9" key="1">
    <citation type="submission" date="2022-11" db="EMBL/GenBank/DDBJ databases">
        <authorList>
            <person name="Kikuchi T."/>
        </authorList>
    </citation>
    <scope>NUCLEOTIDE SEQUENCE</scope>
    <source>
        <strain evidence="9">PS1010</strain>
    </source>
</reference>
<organism evidence="9 10">
    <name type="scientific">Caenorhabditis angaria</name>
    <dbReference type="NCBI Taxonomy" id="860376"/>
    <lineage>
        <taxon>Eukaryota</taxon>
        <taxon>Metazoa</taxon>
        <taxon>Ecdysozoa</taxon>
        <taxon>Nematoda</taxon>
        <taxon>Chromadorea</taxon>
        <taxon>Rhabditida</taxon>
        <taxon>Rhabditina</taxon>
        <taxon>Rhabditomorpha</taxon>
        <taxon>Rhabditoidea</taxon>
        <taxon>Rhabditidae</taxon>
        <taxon>Peloderinae</taxon>
        <taxon>Caenorhabditis</taxon>
    </lineage>
</organism>
<dbReference type="GO" id="GO:0005737">
    <property type="term" value="C:cytoplasm"/>
    <property type="evidence" value="ECO:0007669"/>
    <property type="project" value="TreeGrafter"/>
</dbReference>
<dbReference type="InterPro" id="IPR002401">
    <property type="entry name" value="Cyt_P450_E_grp-I"/>
</dbReference>
<dbReference type="PRINTS" id="PR00385">
    <property type="entry name" value="P450"/>
</dbReference>
<evidence type="ECO:0000256" key="2">
    <source>
        <dbReference type="ARBA" id="ARBA00010617"/>
    </source>
</evidence>
<dbReference type="InterPro" id="IPR050182">
    <property type="entry name" value="Cytochrome_P450_fam2"/>
</dbReference>
<dbReference type="OrthoDB" id="5798924at2759"/>
<dbReference type="PRINTS" id="PR00463">
    <property type="entry name" value="EP450I"/>
</dbReference>
<evidence type="ECO:0000256" key="4">
    <source>
        <dbReference type="ARBA" id="ARBA00023002"/>
    </source>
</evidence>
<accession>A0A9P1IRE3</accession>
<comment type="cofactor">
    <cofactor evidence="1 7">
        <name>heme</name>
        <dbReference type="ChEBI" id="CHEBI:30413"/>
    </cofactor>
</comment>
<dbReference type="Gene3D" id="1.10.630.10">
    <property type="entry name" value="Cytochrome P450"/>
    <property type="match status" value="1"/>
</dbReference>
<evidence type="ECO:0000256" key="1">
    <source>
        <dbReference type="ARBA" id="ARBA00001971"/>
    </source>
</evidence>
<evidence type="ECO:0000313" key="10">
    <source>
        <dbReference type="Proteomes" id="UP001152747"/>
    </source>
</evidence>
<dbReference type="SUPFAM" id="SSF48264">
    <property type="entry name" value="Cytochrome P450"/>
    <property type="match status" value="1"/>
</dbReference>
<name>A0A9P1IRE3_9PELO</name>
<dbReference type="GO" id="GO:0006805">
    <property type="term" value="P:xenobiotic metabolic process"/>
    <property type="evidence" value="ECO:0007669"/>
    <property type="project" value="TreeGrafter"/>
</dbReference>
<evidence type="ECO:0000256" key="5">
    <source>
        <dbReference type="ARBA" id="ARBA00023004"/>
    </source>
</evidence>
<evidence type="ECO:0000313" key="9">
    <source>
        <dbReference type="EMBL" id="CAI5448979.1"/>
    </source>
</evidence>
<dbReference type="InterPro" id="IPR017972">
    <property type="entry name" value="Cyt_P450_CS"/>
</dbReference>
<dbReference type="CDD" id="cd20617">
    <property type="entry name" value="CYP1_2-like"/>
    <property type="match status" value="1"/>
</dbReference>
<dbReference type="GO" id="GO:0006082">
    <property type="term" value="P:organic acid metabolic process"/>
    <property type="evidence" value="ECO:0007669"/>
    <property type="project" value="TreeGrafter"/>
</dbReference>
<evidence type="ECO:0000256" key="6">
    <source>
        <dbReference type="ARBA" id="ARBA00023033"/>
    </source>
</evidence>
<keyword evidence="10" id="KW-1185">Reference proteome</keyword>
<feature type="binding site" description="axial binding residue" evidence="7">
    <location>
        <position position="439"/>
    </location>
    <ligand>
        <name>heme</name>
        <dbReference type="ChEBI" id="CHEBI:30413"/>
    </ligand>
    <ligandPart>
        <name>Fe</name>
        <dbReference type="ChEBI" id="CHEBI:18248"/>
    </ligandPart>
</feature>
<sequence>MFLVIFLTFIVVYLFYQFYWKRRCFPPGPLPLPLIGNLYLMNNDVKPGYALWSNLSKIYGPVYTFWMAHMPMIVITDWKLLKQHVIKDGNTFAGRPSFPISVEIRKGSYRVVESFGDRWVQQRRFALHILRDFGLGKNLMEEKIIGEMISMRDQIRARKNEPIDMMYLFDTAVGSIINVFLFGYRYDETNIEEFQILKERMTKHFKIAAEPIGGIIGMYPWAGKLPFLKKHKQVIVDNWGGLMKMFRKQAEEKMRTIDYDNDEYSDYVEAFLKERKKHEHEPNFGGFEMEQLDSVCFDLWVAGMETTSNTLYWAFLYVMLNPEVREKIYEELDREIGSDRIITTSDKSNLNYINATINESQRMANLLPMNVIHQSTSDTTINGYFIPKGTGIIPQISAVLYDEQIFPNASKFNPDRFLENGQLLKIEELCPFSIGKRQCLGEGLARMELFIFFANLFNQFDISLDSSNPNPSTQKEYGVTVKAPNFKTIMKSRH</sequence>
<protein>
    <recommendedName>
        <fullName evidence="11">CYtochrome P450 family</fullName>
    </recommendedName>
</protein>
<dbReference type="Pfam" id="PF00067">
    <property type="entry name" value="p450"/>
    <property type="match status" value="1"/>
</dbReference>
<keyword evidence="4 8" id="KW-0560">Oxidoreductase</keyword>
<dbReference type="GO" id="GO:0020037">
    <property type="term" value="F:heme binding"/>
    <property type="evidence" value="ECO:0007669"/>
    <property type="project" value="InterPro"/>
</dbReference>
<dbReference type="FunFam" id="1.10.630.10:FF:000036">
    <property type="entry name" value="CYtochrome P450 family"/>
    <property type="match status" value="1"/>
</dbReference>
<dbReference type="AlphaFoldDB" id="A0A9P1IRE3"/>
<dbReference type="InterPro" id="IPR036396">
    <property type="entry name" value="Cyt_P450_sf"/>
</dbReference>
<evidence type="ECO:0000256" key="3">
    <source>
        <dbReference type="ARBA" id="ARBA00022723"/>
    </source>
</evidence>
<proteinExistence type="inferred from homology"/>
<evidence type="ECO:0000256" key="8">
    <source>
        <dbReference type="RuleBase" id="RU000461"/>
    </source>
</evidence>
<dbReference type="GO" id="GO:0016712">
    <property type="term" value="F:oxidoreductase activity, acting on paired donors, with incorporation or reduction of molecular oxygen, reduced flavin or flavoprotein as one donor, and incorporation of one atom of oxygen"/>
    <property type="evidence" value="ECO:0007669"/>
    <property type="project" value="TreeGrafter"/>
</dbReference>
<keyword evidence="5 7" id="KW-0408">Iron</keyword>
<dbReference type="InterPro" id="IPR001128">
    <property type="entry name" value="Cyt_P450"/>
</dbReference>
<dbReference type="Proteomes" id="UP001152747">
    <property type="component" value="Unassembled WGS sequence"/>
</dbReference>
<dbReference type="EMBL" id="CANHGI010000004">
    <property type="protein sequence ID" value="CAI5448979.1"/>
    <property type="molecule type" value="Genomic_DNA"/>
</dbReference>
<keyword evidence="6 8" id="KW-0503">Monooxygenase</keyword>
<evidence type="ECO:0008006" key="11">
    <source>
        <dbReference type="Google" id="ProtNLM"/>
    </source>
</evidence>
<dbReference type="PANTHER" id="PTHR24300:SF369">
    <property type="entry name" value="CYTOCHROME P450 FAMILY"/>
    <property type="match status" value="1"/>
</dbReference>